<keyword evidence="7 9" id="KW-0460">Magnesium</keyword>
<dbReference type="EnsemblMetazoa" id="XM_030995593">
    <property type="protein sequence ID" value="XP_030851453"/>
    <property type="gene ID" value="LOC575075"/>
</dbReference>
<evidence type="ECO:0000313" key="15">
    <source>
        <dbReference type="Proteomes" id="UP000007110"/>
    </source>
</evidence>
<dbReference type="Proteomes" id="UP000007110">
    <property type="component" value="Unassembled WGS sequence"/>
</dbReference>
<keyword evidence="5" id="KW-0597">Phosphoprotein</keyword>
<sequence>MALTSEVVSTSPFSGQKPGTSGLRKPTSTFITPNYTENFVQSTLAAIGDKLAGADLVVGGDGRYFMRQAVHIIIQIAAANGVRKLIIGQNGLLSTPAVSCLIRKRQACGGIILTASHNPGGPNGDFGIKYNTSNGGPAPENITNKIYEISEKITEYKLCRGIEVDLGLIKTSEFKVDGKPFIVEIVDCVEDYLGLMKEIFDFGAIKKLLDSGLKVVINSMHGVMGPYVKRTFHQELQVPLESCLNCDPSEDFGGHHPDPNLTYAADLVELMKKGTYGFGAAFDGDGDRNMLLGENAFFVNPSDSVAVISANASCIPYFKKNPVQGLARSMPTSGAMDRVASIDGMTLFEVPTGWKFFGNLMDAGRLSICGEESFGTGSNHIREKDGLWAVLAWLSILASRGQTMEQVLQEHWKKYGRNFFTRLFDLT</sequence>
<dbReference type="InterPro" id="IPR005845">
    <property type="entry name" value="A-D-PHexomutase_a/b/a-II"/>
</dbReference>
<comment type="cofactor">
    <cofactor evidence="2">
        <name>Mg(2+)</name>
        <dbReference type="ChEBI" id="CHEBI:18420"/>
    </cofactor>
</comment>
<dbReference type="PRINTS" id="PR00509">
    <property type="entry name" value="PGMPMM"/>
</dbReference>
<dbReference type="InterPro" id="IPR016066">
    <property type="entry name" value="A-D-PHexomutase_CS"/>
</dbReference>
<comment type="similarity">
    <text evidence="3 9">Belongs to the phosphohexose mutase family.</text>
</comment>
<feature type="domain" description="Alpha-D-phosphohexomutase alpha/beta/alpha" evidence="11">
    <location>
        <begin position="16"/>
        <end position="156"/>
    </location>
</feature>
<proteinExistence type="inferred from homology"/>
<dbReference type="PANTHER" id="PTHR22573">
    <property type="entry name" value="PHOSPHOHEXOMUTASE FAMILY MEMBER"/>
    <property type="match status" value="1"/>
</dbReference>
<evidence type="ECO:0000256" key="4">
    <source>
        <dbReference type="ARBA" id="ARBA00012728"/>
    </source>
</evidence>
<dbReference type="Pfam" id="PF02879">
    <property type="entry name" value="PGM_PMM_II"/>
    <property type="match status" value="1"/>
</dbReference>
<dbReference type="FunFam" id="3.40.120.10:FF:000007">
    <property type="entry name" value="Phosphoglucomutase 5"/>
    <property type="match status" value="1"/>
</dbReference>
<feature type="domain" description="Alpha-D-phosphohexomutase alpha/beta/alpha" evidence="12">
    <location>
        <begin position="191"/>
        <end position="292"/>
    </location>
</feature>
<dbReference type="GeneID" id="575075"/>
<keyword evidence="6 9" id="KW-0479">Metal-binding</keyword>
<evidence type="ECO:0000259" key="11">
    <source>
        <dbReference type="Pfam" id="PF02878"/>
    </source>
</evidence>
<dbReference type="GO" id="GO:0004614">
    <property type="term" value="F:phosphoglucomutase activity"/>
    <property type="evidence" value="ECO:0007669"/>
    <property type="project" value="UniProtKB-EC"/>
</dbReference>
<evidence type="ECO:0000256" key="1">
    <source>
        <dbReference type="ARBA" id="ARBA00000443"/>
    </source>
</evidence>
<dbReference type="InterPro" id="IPR005844">
    <property type="entry name" value="A-D-PHexomutase_a/b/a-I"/>
</dbReference>
<protein>
    <recommendedName>
        <fullName evidence="4">phosphoglucomutase (alpha-D-glucose-1,6-bisphosphate-dependent)</fullName>
        <ecNumber evidence="4">5.4.2.2</ecNumber>
    </recommendedName>
</protein>
<feature type="domain" description="Alpha-D-phosphohexomutase alpha/beta/alpha" evidence="13">
    <location>
        <begin position="302"/>
        <end position="415"/>
    </location>
</feature>
<dbReference type="InterPro" id="IPR016055">
    <property type="entry name" value="A-D-PHexomutase_a/b/a-I/II/III"/>
</dbReference>
<evidence type="ECO:0000313" key="14">
    <source>
        <dbReference type="EnsemblMetazoa" id="XP_030851453"/>
    </source>
</evidence>
<dbReference type="PANTHER" id="PTHR22573:SF2">
    <property type="entry name" value="PHOSPHOGLUCOMUTASE"/>
    <property type="match status" value="1"/>
</dbReference>
<dbReference type="FunFam" id="3.40.120.10:FF:000031">
    <property type="entry name" value="Phosphoglucomutase-like 5"/>
    <property type="match status" value="1"/>
</dbReference>
<dbReference type="Gene3D" id="3.40.120.10">
    <property type="entry name" value="Alpha-D-Glucose-1,6-Bisphosphate, subunit A, domain 3"/>
    <property type="match status" value="3"/>
</dbReference>
<dbReference type="InterPro" id="IPR005841">
    <property type="entry name" value="Alpha-D-phosphohexomutase_SF"/>
</dbReference>
<dbReference type="RefSeq" id="XP_030851453.1">
    <property type="nucleotide sequence ID" value="XM_030995593.1"/>
</dbReference>
<feature type="compositionally biased region" description="Polar residues" evidence="10">
    <location>
        <begin position="1"/>
        <end position="19"/>
    </location>
</feature>
<name>A0A7M7PK52_STRPU</name>
<evidence type="ECO:0000256" key="7">
    <source>
        <dbReference type="ARBA" id="ARBA00022842"/>
    </source>
</evidence>
<dbReference type="EC" id="5.4.2.2" evidence="4"/>
<evidence type="ECO:0000259" key="12">
    <source>
        <dbReference type="Pfam" id="PF02879"/>
    </source>
</evidence>
<evidence type="ECO:0000256" key="8">
    <source>
        <dbReference type="ARBA" id="ARBA00023235"/>
    </source>
</evidence>
<reference evidence="14" key="2">
    <citation type="submission" date="2021-01" db="UniProtKB">
        <authorList>
            <consortium name="EnsemblMetazoa"/>
        </authorList>
    </citation>
    <scope>IDENTIFICATION</scope>
</reference>
<keyword evidence="8" id="KW-0413">Isomerase</keyword>
<dbReference type="Pfam" id="PF02878">
    <property type="entry name" value="PGM_PMM_I"/>
    <property type="match status" value="1"/>
</dbReference>
<keyword evidence="15" id="KW-1185">Reference proteome</keyword>
<evidence type="ECO:0000256" key="10">
    <source>
        <dbReference type="SAM" id="MobiDB-lite"/>
    </source>
</evidence>
<dbReference type="AlphaFoldDB" id="A0A7M7PK52"/>
<dbReference type="InterPro" id="IPR005846">
    <property type="entry name" value="A-D-PHexomutase_a/b/a-III"/>
</dbReference>
<dbReference type="GO" id="GO:0000287">
    <property type="term" value="F:magnesium ion binding"/>
    <property type="evidence" value="ECO:0007669"/>
    <property type="project" value="InterPro"/>
</dbReference>
<evidence type="ECO:0000256" key="9">
    <source>
        <dbReference type="RuleBase" id="RU004326"/>
    </source>
</evidence>
<dbReference type="InterPro" id="IPR045244">
    <property type="entry name" value="PGM"/>
</dbReference>
<dbReference type="SUPFAM" id="SSF53738">
    <property type="entry name" value="Phosphoglucomutase, first 3 domains"/>
    <property type="match status" value="2"/>
</dbReference>
<evidence type="ECO:0000259" key="13">
    <source>
        <dbReference type="Pfam" id="PF02880"/>
    </source>
</evidence>
<evidence type="ECO:0000256" key="3">
    <source>
        <dbReference type="ARBA" id="ARBA00010231"/>
    </source>
</evidence>
<dbReference type="PROSITE" id="PS00710">
    <property type="entry name" value="PGM_PMM"/>
    <property type="match status" value="1"/>
</dbReference>
<dbReference type="FunFam" id="3.40.120.10:FF:000077">
    <property type="entry name" value="Uncharacterized protein"/>
    <property type="match status" value="1"/>
</dbReference>
<reference evidence="15" key="1">
    <citation type="submission" date="2015-02" db="EMBL/GenBank/DDBJ databases">
        <title>Genome sequencing for Strongylocentrotus purpuratus.</title>
        <authorList>
            <person name="Murali S."/>
            <person name="Liu Y."/>
            <person name="Vee V."/>
            <person name="English A."/>
            <person name="Wang M."/>
            <person name="Skinner E."/>
            <person name="Han Y."/>
            <person name="Muzny D.M."/>
            <person name="Worley K.C."/>
            <person name="Gibbs R.A."/>
        </authorList>
    </citation>
    <scope>NUCLEOTIDE SEQUENCE</scope>
</reference>
<feature type="region of interest" description="Disordered" evidence="10">
    <location>
        <begin position="1"/>
        <end position="26"/>
    </location>
</feature>
<organism evidence="14 15">
    <name type="scientific">Strongylocentrotus purpuratus</name>
    <name type="common">Purple sea urchin</name>
    <dbReference type="NCBI Taxonomy" id="7668"/>
    <lineage>
        <taxon>Eukaryota</taxon>
        <taxon>Metazoa</taxon>
        <taxon>Echinodermata</taxon>
        <taxon>Eleutherozoa</taxon>
        <taxon>Echinozoa</taxon>
        <taxon>Echinoidea</taxon>
        <taxon>Euechinoidea</taxon>
        <taxon>Echinacea</taxon>
        <taxon>Camarodonta</taxon>
        <taxon>Echinidea</taxon>
        <taxon>Strongylocentrotidae</taxon>
        <taxon>Strongylocentrotus</taxon>
    </lineage>
</organism>
<dbReference type="FunFam" id="3.40.120.10:FF:000004">
    <property type="entry name" value="Phosphoglucomutase 5"/>
    <property type="match status" value="1"/>
</dbReference>
<accession>A0A7M7PK52</accession>
<dbReference type="Gene3D" id="3.30.310.50">
    <property type="entry name" value="Alpha-D-phosphohexomutase, C-terminal domain"/>
    <property type="match status" value="1"/>
</dbReference>
<evidence type="ECO:0000256" key="6">
    <source>
        <dbReference type="ARBA" id="ARBA00022723"/>
    </source>
</evidence>
<dbReference type="Pfam" id="PF02880">
    <property type="entry name" value="PGM_PMM_III"/>
    <property type="match status" value="1"/>
</dbReference>
<dbReference type="NCBIfam" id="NF005737">
    <property type="entry name" value="PRK07564.1-1"/>
    <property type="match status" value="1"/>
</dbReference>
<evidence type="ECO:0000256" key="5">
    <source>
        <dbReference type="ARBA" id="ARBA00022553"/>
    </source>
</evidence>
<dbReference type="GO" id="GO:0005975">
    <property type="term" value="P:carbohydrate metabolic process"/>
    <property type="evidence" value="ECO:0007669"/>
    <property type="project" value="InterPro"/>
</dbReference>
<comment type="catalytic activity">
    <reaction evidence="1">
        <text>alpha-D-glucose 1-phosphate = alpha-D-glucose 6-phosphate</text>
        <dbReference type="Rhea" id="RHEA:23536"/>
        <dbReference type="ChEBI" id="CHEBI:58225"/>
        <dbReference type="ChEBI" id="CHEBI:58601"/>
        <dbReference type="EC" id="5.4.2.2"/>
    </reaction>
</comment>
<evidence type="ECO:0000256" key="2">
    <source>
        <dbReference type="ARBA" id="ARBA00001946"/>
    </source>
</evidence>